<feature type="chain" id="PRO_5002164392" description="Ras GEF" evidence="4">
    <location>
        <begin position="22"/>
        <end position="704"/>
    </location>
</feature>
<dbReference type="Gene3D" id="1.20.870.10">
    <property type="entry name" value="Son of sevenless (SoS) protein Chain: S domain 1"/>
    <property type="match status" value="1"/>
</dbReference>
<reference evidence="8" key="2">
    <citation type="submission" date="2015-01" db="EMBL/GenBank/DDBJ databases">
        <title>Evolutionary Origins and Diversification of the Mycorrhizal Mutualists.</title>
        <authorList>
            <consortium name="DOE Joint Genome Institute"/>
            <consortium name="Mycorrhizal Genomics Consortium"/>
            <person name="Kohler A."/>
            <person name="Kuo A."/>
            <person name="Nagy L.G."/>
            <person name="Floudas D."/>
            <person name="Copeland A."/>
            <person name="Barry K.W."/>
            <person name="Cichocki N."/>
            <person name="Veneault-Fourrey C."/>
            <person name="LaButti K."/>
            <person name="Lindquist E.A."/>
            <person name="Lipzen A."/>
            <person name="Lundell T."/>
            <person name="Morin E."/>
            <person name="Murat C."/>
            <person name="Riley R."/>
            <person name="Ohm R."/>
            <person name="Sun H."/>
            <person name="Tunlid A."/>
            <person name="Henrissat B."/>
            <person name="Grigoriev I.V."/>
            <person name="Hibbett D.S."/>
            <person name="Martin F."/>
        </authorList>
    </citation>
    <scope>NUCLEOTIDE SEQUENCE [LARGE SCALE GENOMIC DNA]</scope>
    <source>
        <strain evidence="8">F 1598</strain>
    </source>
</reference>
<feature type="domain" description="N-terminal Ras-GEF" evidence="6">
    <location>
        <begin position="273"/>
        <end position="403"/>
    </location>
</feature>
<protein>
    <recommendedName>
        <fullName evidence="9">Ras GEF</fullName>
    </recommendedName>
</protein>
<dbReference type="GO" id="GO:0005085">
    <property type="term" value="F:guanyl-nucleotide exchange factor activity"/>
    <property type="evidence" value="ECO:0007669"/>
    <property type="project" value="UniProtKB-KW"/>
</dbReference>
<dbReference type="Proteomes" id="UP000054166">
    <property type="component" value="Unassembled WGS sequence"/>
</dbReference>
<dbReference type="PROSITE" id="PS50212">
    <property type="entry name" value="RASGEF_NTER"/>
    <property type="match status" value="1"/>
</dbReference>
<evidence type="ECO:0000256" key="4">
    <source>
        <dbReference type="SAM" id="SignalP"/>
    </source>
</evidence>
<dbReference type="PROSITE" id="PS50009">
    <property type="entry name" value="RASGEF_CAT"/>
    <property type="match status" value="1"/>
</dbReference>
<evidence type="ECO:0000313" key="7">
    <source>
        <dbReference type="EMBL" id="KIM89095.1"/>
    </source>
</evidence>
<evidence type="ECO:0000313" key="8">
    <source>
        <dbReference type="Proteomes" id="UP000054166"/>
    </source>
</evidence>
<dbReference type="Gene3D" id="1.10.840.10">
    <property type="entry name" value="Ras guanine-nucleotide exchange factors catalytic domain"/>
    <property type="match status" value="1"/>
</dbReference>
<dbReference type="PANTHER" id="PTHR23113:SF354">
    <property type="entry name" value="BUD SITE SELECTION PROTEIN 5"/>
    <property type="match status" value="1"/>
</dbReference>
<evidence type="ECO:0008006" key="9">
    <source>
        <dbReference type="Google" id="ProtNLM"/>
    </source>
</evidence>
<evidence type="ECO:0000259" key="5">
    <source>
        <dbReference type="PROSITE" id="PS50009"/>
    </source>
</evidence>
<evidence type="ECO:0000256" key="3">
    <source>
        <dbReference type="SAM" id="MobiDB-lite"/>
    </source>
</evidence>
<evidence type="ECO:0000256" key="2">
    <source>
        <dbReference type="PROSITE-ProRule" id="PRU00168"/>
    </source>
</evidence>
<dbReference type="InterPro" id="IPR000651">
    <property type="entry name" value="Ras-like_Gua-exchang_fac_N"/>
</dbReference>
<dbReference type="HOGENOM" id="CLU_386410_0_0_1"/>
<dbReference type="SUPFAM" id="SSF48366">
    <property type="entry name" value="Ras GEF"/>
    <property type="match status" value="1"/>
</dbReference>
<dbReference type="GO" id="GO:0005886">
    <property type="term" value="C:plasma membrane"/>
    <property type="evidence" value="ECO:0007669"/>
    <property type="project" value="TreeGrafter"/>
</dbReference>
<dbReference type="OrthoDB" id="546434at2759"/>
<dbReference type="PANTHER" id="PTHR23113">
    <property type="entry name" value="GUANINE NUCLEOTIDE EXCHANGE FACTOR"/>
    <property type="match status" value="1"/>
</dbReference>
<gene>
    <name evidence="7" type="ORF">PILCRDRAFT_211834</name>
</gene>
<dbReference type="InterPro" id="IPR008937">
    <property type="entry name" value="Ras-like_GEF"/>
</dbReference>
<dbReference type="InterPro" id="IPR001895">
    <property type="entry name" value="RASGEF_cat_dom"/>
</dbReference>
<dbReference type="Pfam" id="PF00617">
    <property type="entry name" value="RasGEF"/>
    <property type="match status" value="1"/>
</dbReference>
<dbReference type="STRING" id="765440.A0A0C3FY48"/>
<dbReference type="GO" id="GO:0007265">
    <property type="term" value="P:Ras protein signal transduction"/>
    <property type="evidence" value="ECO:0007669"/>
    <property type="project" value="TreeGrafter"/>
</dbReference>
<keyword evidence="1 2" id="KW-0344">Guanine-nucleotide releasing factor</keyword>
<dbReference type="InParanoid" id="A0A0C3FY48"/>
<dbReference type="InterPro" id="IPR023578">
    <property type="entry name" value="Ras_GEF_dom_sf"/>
</dbReference>
<dbReference type="InterPro" id="IPR036964">
    <property type="entry name" value="RASGEF_cat_dom_sf"/>
</dbReference>
<feature type="domain" description="Ras-GEF" evidence="5">
    <location>
        <begin position="458"/>
        <end position="698"/>
    </location>
</feature>
<accession>A0A0C3FY48</accession>
<dbReference type="SMART" id="SM00147">
    <property type="entry name" value="RasGEF"/>
    <property type="match status" value="1"/>
</dbReference>
<name>A0A0C3FY48_PILCF</name>
<sequence length="704" mass="78715">MDSLHSLAAILILCLENMLWSFKSLPLRLRSTPSFDVAFRGVIFFARMFAHHTRDVTLRLSGIQLADTVQLSLQSLDMMMGSLKVLFDLIEHPVTQRKPLPDVPVGSAVDNSLTSPIRDTTVKDSPIHATASHGNVDVIPPPVFTAEDVSNAPMPLTTFATKKASLRRLVSGLHSRKCIPRPPTLRSGTIFSNPSVIALIPRVGGTPSDRVPTTPVSPGPSDTDSHGQKARMDCAGTVFAPPSTEQSVGVPPNFAQEVNTELPASTLELHFSPDGVLCAASLAALVRMLTSTQAPKDPTFDNFFFVSFRFFSKPIEIFNLLVAQYDEGPREPLDPAIDPEQDASVAKVRVARVFFLWLRFHWRHQWDAEVVQPLRQFASTRPADDPAPITWNKVIRKLNHASRSSDYRGSRIQRTAQTQLTRHPATPVLPQCRLLFKEVISQGDLNKVDILYFHNPIGREELARQLCLAASELFRDIDPEDAVRYWMNGQSKSVGARILRLASFENALAYWTSNTIAVRPTIRSRAEVMEFFIEVASLCAELRNFVSGSAISSGVGLCVTRLLQTTEALSDHHKAMVAKLEGFFALRSRKSYRLTLSLEPGPVVPLMSTFRHDIKVSAGMRAVREHPEKSGNMHIDLERYRVISRTIQAMELCHARYNFECISYIHKWLQHVLMDYASRTSDENLRLLDNLSNRVEPKRKVSVS</sequence>
<dbReference type="Pfam" id="PF00618">
    <property type="entry name" value="RasGEF_N"/>
    <property type="match status" value="1"/>
</dbReference>
<keyword evidence="8" id="KW-1185">Reference proteome</keyword>
<feature type="signal peptide" evidence="4">
    <location>
        <begin position="1"/>
        <end position="21"/>
    </location>
</feature>
<dbReference type="AlphaFoldDB" id="A0A0C3FY48"/>
<organism evidence="7 8">
    <name type="scientific">Piloderma croceum (strain F 1598)</name>
    <dbReference type="NCBI Taxonomy" id="765440"/>
    <lineage>
        <taxon>Eukaryota</taxon>
        <taxon>Fungi</taxon>
        <taxon>Dikarya</taxon>
        <taxon>Basidiomycota</taxon>
        <taxon>Agaricomycotina</taxon>
        <taxon>Agaricomycetes</taxon>
        <taxon>Agaricomycetidae</taxon>
        <taxon>Atheliales</taxon>
        <taxon>Atheliaceae</taxon>
        <taxon>Piloderma</taxon>
    </lineage>
</organism>
<evidence type="ECO:0000259" key="6">
    <source>
        <dbReference type="PROSITE" id="PS50212"/>
    </source>
</evidence>
<keyword evidence="4" id="KW-0732">Signal</keyword>
<evidence type="ECO:0000256" key="1">
    <source>
        <dbReference type="ARBA" id="ARBA00022658"/>
    </source>
</evidence>
<reference evidence="7 8" key="1">
    <citation type="submission" date="2014-04" db="EMBL/GenBank/DDBJ databases">
        <authorList>
            <consortium name="DOE Joint Genome Institute"/>
            <person name="Kuo A."/>
            <person name="Tarkka M."/>
            <person name="Buscot F."/>
            <person name="Kohler A."/>
            <person name="Nagy L.G."/>
            <person name="Floudas D."/>
            <person name="Copeland A."/>
            <person name="Barry K.W."/>
            <person name="Cichocki N."/>
            <person name="Veneault-Fourrey C."/>
            <person name="LaButti K."/>
            <person name="Lindquist E.A."/>
            <person name="Lipzen A."/>
            <person name="Lundell T."/>
            <person name="Morin E."/>
            <person name="Murat C."/>
            <person name="Sun H."/>
            <person name="Tunlid A."/>
            <person name="Henrissat B."/>
            <person name="Grigoriev I.V."/>
            <person name="Hibbett D.S."/>
            <person name="Martin F."/>
            <person name="Nordberg H.P."/>
            <person name="Cantor M.N."/>
            <person name="Hua S.X."/>
        </authorList>
    </citation>
    <scope>NUCLEOTIDE SEQUENCE [LARGE SCALE GENOMIC DNA]</scope>
    <source>
        <strain evidence="7 8">F 1598</strain>
    </source>
</reference>
<feature type="region of interest" description="Disordered" evidence="3">
    <location>
        <begin position="202"/>
        <end position="229"/>
    </location>
</feature>
<dbReference type="EMBL" id="KN832975">
    <property type="protein sequence ID" value="KIM89095.1"/>
    <property type="molecule type" value="Genomic_DNA"/>
</dbReference>
<proteinExistence type="predicted"/>